<dbReference type="STRING" id="879819.A0A0J1BDC5"/>
<feature type="region of interest" description="Disordered" evidence="1">
    <location>
        <begin position="168"/>
        <end position="239"/>
    </location>
</feature>
<evidence type="ECO:0000313" key="3">
    <source>
        <dbReference type="EMBL" id="KLT46059.1"/>
    </source>
</evidence>
<evidence type="ECO:0000259" key="2">
    <source>
        <dbReference type="Pfam" id="PF20262"/>
    </source>
</evidence>
<feature type="compositionally biased region" description="Low complexity" evidence="1">
    <location>
        <begin position="168"/>
        <end position="181"/>
    </location>
</feature>
<evidence type="ECO:0000313" key="4">
    <source>
        <dbReference type="Proteomes" id="UP000053611"/>
    </source>
</evidence>
<feature type="compositionally biased region" description="Low complexity" evidence="1">
    <location>
        <begin position="1"/>
        <end position="13"/>
    </location>
</feature>
<dbReference type="PANTHER" id="PTHR31781:SF1">
    <property type="entry name" value="PROTEIN UNC-80 HOMOLOG"/>
    <property type="match status" value="1"/>
</dbReference>
<keyword evidence="4" id="KW-1185">Reference proteome</keyword>
<feature type="compositionally biased region" description="Polar residues" evidence="1">
    <location>
        <begin position="95"/>
        <end position="105"/>
    </location>
</feature>
<feature type="compositionally biased region" description="Low complexity" evidence="1">
    <location>
        <begin position="199"/>
        <end position="214"/>
    </location>
</feature>
<feature type="compositionally biased region" description="Polar residues" evidence="1">
    <location>
        <begin position="15"/>
        <end position="29"/>
    </location>
</feature>
<dbReference type="RefSeq" id="XP_018282550.1">
    <property type="nucleotide sequence ID" value="XM_018421892.1"/>
</dbReference>
<reference evidence="3 4" key="1">
    <citation type="submission" date="2015-03" db="EMBL/GenBank/DDBJ databases">
        <title>Genomics and transcriptomics of the oil-accumulating basidiomycete yeast T. oleaginosus allow insights into substrate utilization and the diverse evolutionary trajectories of mating systems in fungi.</title>
        <authorList>
            <consortium name="DOE Joint Genome Institute"/>
            <person name="Kourist R."/>
            <person name="Kracht O."/>
            <person name="Bracharz F."/>
            <person name="Lipzen A."/>
            <person name="Nolan M."/>
            <person name="Ohm R."/>
            <person name="Grigoriev I."/>
            <person name="Sun S."/>
            <person name="Heitman J."/>
            <person name="Bruck T."/>
            <person name="Nowrousian M."/>
        </authorList>
    </citation>
    <scope>NUCLEOTIDE SEQUENCE [LARGE SCALE GENOMIC DNA]</scope>
    <source>
        <strain evidence="3 4">IBC0246</strain>
    </source>
</reference>
<dbReference type="Pfam" id="PF20262">
    <property type="entry name" value="UNC80_C"/>
    <property type="match status" value="1"/>
</dbReference>
<feature type="region of interest" description="Disordered" evidence="1">
    <location>
        <begin position="1"/>
        <end position="156"/>
    </location>
</feature>
<accession>A0A0J1BDC5</accession>
<feature type="compositionally biased region" description="Polar residues" evidence="1">
    <location>
        <begin position="1950"/>
        <end position="1961"/>
    </location>
</feature>
<protein>
    <recommendedName>
        <fullName evidence="2">Protein UNC80 C-terminal domain-containing protein</fullName>
    </recommendedName>
</protein>
<dbReference type="GeneID" id="28982495"/>
<dbReference type="OrthoDB" id="5584001at2759"/>
<evidence type="ECO:0000256" key="1">
    <source>
        <dbReference type="SAM" id="MobiDB-lite"/>
    </source>
</evidence>
<feature type="compositionally biased region" description="Low complexity" evidence="1">
    <location>
        <begin position="2010"/>
        <end position="2025"/>
    </location>
</feature>
<dbReference type="EMBL" id="KQ087179">
    <property type="protein sequence ID" value="KLT46059.1"/>
    <property type="molecule type" value="Genomic_DNA"/>
</dbReference>
<dbReference type="GO" id="GO:0034703">
    <property type="term" value="C:cation channel complex"/>
    <property type="evidence" value="ECO:0007669"/>
    <property type="project" value="TreeGrafter"/>
</dbReference>
<feature type="compositionally biased region" description="Low complexity" evidence="1">
    <location>
        <begin position="2038"/>
        <end position="2061"/>
    </location>
</feature>
<feature type="compositionally biased region" description="Low complexity" evidence="1">
    <location>
        <begin position="57"/>
        <end position="71"/>
    </location>
</feature>
<dbReference type="GO" id="GO:0005261">
    <property type="term" value="F:monoatomic cation channel activity"/>
    <property type="evidence" value="ECO:0007669"/>
    <property type="project" value="TreeGrafter"/>
</dbReference>
<gene>
    <name evidence="3" type="ORF">CC85DRAFT_282197</name>
</gene>
<dbReference type="PANTHER" id="PTHR31781">
    <property type="entry name" value="UNC80"/>
    <property type="match status" value="1"/>
</dbReference>
<sequence length="2311" mass="250362">MAPAYHAGPAPAGNSKPSSKRTSTASLMSALSRGSRGSELADSANEWGVGTTLNDEPSTLSSPPSLSKSLPGQSGDRSRSATVSSVDIPRVMSPVSMSKGSVSRHQSTKSRVDVMPSMQEGVVSDLPDTRTRPRGLTESAVGYTPAVVPRKPSLPVPTSVFDPAFAPAPSLSAPARPTTRPTFPPGNASSPPDFRPILASGPSPGSSTASSSRSKPQLRLSTQELPPPTKEDKPPLSPGMKHWKQVRQHVLTAPSPIEPPKSKRGIVSRTAGRFGFRSVVENVLGYDRRRGSTYGAFPVDMTEEEREEASRERRRFARAVKTCLDDCAAEESARRLRRLAAAGGHTVPAPQTSKPKSTHHSAHGGRSGSVHSTNLLEDDGVSAFYPLLSALVKFGVDAKAKRVWSRTCPHHAAILAELETAFLPDSASRVGERAQALQVYFTIVSHWSTDSEDDELDRWLWLCRAMLLDDRPSRERGLHLLALMLRGDSSIPEALVRPASALDFESVVIALLKLLYALENSSYASDDHQAIVWDLLAFMGEGDIVAVEPESVLPFIDDDHLTIRNAEHELLWLAAAKAIAADRHVGIWLLDCNASVLRRFTPPPVLPGMPEFARKLRMLASKTFMSSFVALVRDVDDEDVLMAGAELAKEIFDEALALPERAGIEAAYALVLLALDCASDVQESRYAEELRSLLTEYKDIAPSVAVAFVSSFPAAQVMKATRAFLQTDMPLGRACIQPLLERLSTLPPSSEARAFLAWLATAHPKLFYKPLFTCAAAAHAESLAKPLRIAVALAEQLGSEAFWICADPQMIAIVLGDMSGGKGNGKAGSSFANVKLGRYALLVELIIALKGVKGPQLAVFAQGLETRLGAMLEHEERSGTLPPVYRSLVAQMIGTLRVGSGLIKRTSATRLAVQWYTSRTWRATAHAPETSQIDSLVRLYKPDPEAAAQNAPRVACLNLPLTDALPTLLVTVQASLGSEEWGALLPIVWERYARRGQPVDQLTFLLMKCAEAARGGLRNLVQTELYNAGPSVRSYALLKLAMLYGYRFQVYTQETITDKRGLNFRFPHRQLEFVVADMGSQAWVTPRDAQDAALQKYGRALPLELRQRLMELGWTEDEEMTANDIERMPVTAVPPTGKGSVAAELKHTTVPIVKRKGSNSSLHSNSAKVHRAVVPPDLVTIVIDQARQLATADDIGVELLSKELVRMFERDDATLFMRPVSEELPHDIGNALLRVNGVIAQPTPGFAHAALNALTGFLKTAVRKDPKFPHWAPLLGTIARLIPSVCEISLRDIRKTKSEHVLLPASIYETEGGFKLHRPWQEDVLLDVQAAQLILLSAMLRANPRDVYLVKKMLFNLQVQESMRYLPFARAWVELIVDLFTTVNSNYNDRAELRHFLYNITAVLTLHSSDMIVVAHGMRALALCATRFRRVFASIGFVSIMPPVYAVYVHGHGGIRDAVEYACRSFYRIHQDVFVYQLCLALSEHTHEDTFDARAAYNLLAVLSADDPASGVPSGIRDLNWKYEVEALLQMQVGGAEVSLSELRTDMAQEARLAHLSLQPALFPTDNIVRLLVTVIAVNAASKRGIRLMGLFAKLALHLQRSADAKGRGLLAEAIDVLGRFIQRMRASDDTFLQRLVPGDDAGGTDWHSARGAYVDLVDAFTASGGAISVNATRRFLDIVLQVLIDGRNASISRILGALARAHLSGESSFLADLVPAYRQRIASVDFSGVLEAISALIKQSSFRLPISTARLVVDDYIGPALRMLALASDESMAFVVPLRRATVELLSLAVFLPGVDALHALERVPVSAGLLAGVVLPLVLQLEPPPDREYAGLWVRILRLSLRPPRGPPLAQAAQAALALQIVKIAAVRVPDAISGERGLWTYLATYARSAVDGGSGHFFTRTTPRLIDWMMWSLFELLSLYRSPLALALRLRIQTALAAVSDERDANSSRPSTAGTSGSAHAPTPRSLSGLVRRPSARIPSSSSNLSPLAARVTSNTLAAVPENASTLSPGSPLLGSPNPSLGVSAPSTPTHHRSLSAASAASAASATSATSAMSGGSTYSDISLSSPNPSRAPNLSTAGSRRSLAPVKPFTTISARRASRPTFDAFERRFSAAPRPADRGTIVHLLGPASVAAATATGSGPAALALAAGDPRREALRSRLRSDVLADATRRGLLATLVVYGYEVEEEVEVHAWNAPDALYAITDQTRALVEDELSDVFNPPNRNRMSRADLDAATERAEEDDGTASKRSSYVHPWEENQDLPALSYTLNHGFEEGGYSLTTESPRNSLEPGHRRTPSREIPTVAISLA</sequence>
<dbReference type="GO" id="GO:0055080">
    <property type="term" value="P:monoatomic cation homeostasis"/>
    <property type="evidence" value="ECO:0007669"/>
    <property type="project" value="TreeGrafter"/>
</dbReference>
<proteinExistence type="predicted"/>
<name>A0A0J1BDC5_9TREE</name>
<feature type="region of interest" description="Disordered" evidence="1">
    <location>
        <begin position="2221"/>
        <end position="2259"/>
    </location>
</feature>
<feature type="region of interest" description="Disordered" evidence="1">
    <location>
        <begin position="2278"/>
        <end position="2311"/>
    </location>
</feature>
<feature type="compositionally biased region" description="Polar residues" evidence="1">
    <location>
        <begin position="2062"/>
        <end position="2083"/>
    </location>
</feature>
<feature type="compositionally biased region" description="Low complexity" evidence="1">
    <location>
        <begin position="1975"/>
        <end position="1990"/>
    </location>
</feature>
<organism evidence="3 4">
    <name type="scientific">Cutaneotrichosporon oleaginosum</name>
    <dbReference type="NCBI Taxonomy" id="879819"/>
    <lineage>
        <taxon>Eukaryota</taxon>
        <taxon>Fungi</taxon>
        <taxon>Dikarya</taxon>
        <taxon>Basidiomycota</taxon>
        <taxon>Agaricomycotina</taxon>
        <taxon>Tremellomycetes</taxon>
        <taxon>Trichosporonales</taxon>
        <taxon>Trichosporonaceae</taxon>
        <taxon>Cutaneotrichosporon</taxon>
    </lineage>
</organism>
<feature type="domain" description="Protein UNC80 C-terminal" evidence="2">
    <location>
        <begin position="1371"/>
        <end position="1483"/>
    </location>
</feature>
<dbReference type="InterPro" id="IPR046460">
    <property type="entry name" value="UNC80_C"/>
</dbReference>
<feature type="compositionally biased region" description="Basic and acidic residues" evidence="1">
    <location>
        <begin position="2230"/>
        <end position="2240"/>
    </location>
</feature>
<feature type="region of interest" description="Disordered" evidence="1">
    <location>
        <begin position="2005"/>
        <end position="2092"/>
    </location>
</feature>
<feature type="region of interest" description="Disordered" evidence="1">
    <location>
        <begin position="1942"/>
        <end position="1990"/>
    </location>
</feature>
<feature type="region of interest" description="Disordered" evidence="1">
    <location>
        <begin position="343"/>
        <end position="372"/>
    </location>
</feature>
<dbReference type="Proteomes" id="UP000053611">
    <property type="component" value="Unassembled WGS sequence"/>
</dbReference>